<feature type="domain" description="Glycosyl hydrolase family 32 C-terminal" evidence="6">
    <location>
        <begin position="21"/>
        <end position="79"/>
    </location>
</feature>
<dbReference type="SUPFAM" id="SSF81324">
    <property type="entry name" value="Voltage-gated potassium channels"/>
    <property type="match status" value="1"/>
</dbReference>
<keyword evidence="1" id="KW-0633">Potassium transport</keyword>
<keyword evidence="8" id="KW-1185">Reference proteome</keyword>
<dbReference type="InterPro" id="IPR013189">
    <property type="entry name" value="Glyco_hydro_32_C"/>
</dbReference>
<comment type="caution">
    <text evidence="7">The sequence shown here is derived from an EMBL/GenBank/DDBJ whole genome shotgun (WGS) entry which is preliminary data.</text>
</comment>
<sequence>MLYDFYNKETAHEQSQKYKEGKIVLERSSKMEGLDKTTYGGFVDIDPQQDEISLRTWINHSIIESYGGGGNTCITSKVYWHWPLEKMLGCLKVTIIGSQRTIRVTEAMIMHKVSNASAPPQDLNPDHIPVENLSLGAAIMTDFMVNTTESSQKKSLFSCVERVRVAGKEKQIRSSCCSVDELCSRSLFSATAENMSHALCDNAIEGLKHRLSVLRGYGEIHAVNLREMIFVMVYVSFDMVLDAYLIDNMTALIVKGSETEGYMDRMTDLLKYMNRNRLGRDIRTKIKGHLRLQYEIKYTDSAILRDLPISIRAKVSTSFFYLAEVKTELRHNRAANWVLQREVTVTNLLDVDINNNDFGFSAYMPTSKTLNLA</sequence>
<dbReference type="Pfam" id="PF08244">
    <property type="entry name" value="Glyco_hydro_32C"/>
    <property type="match status" value="1"/>
</dbReference>
<dbReference type="Gene3D" id="2.60.120.560">
    <property type="entry name" value="Exo-inulinase, domain 1"/>
    <property type="match status" value="1"/>
</dbReference>
<evidence type="ECO:0000256" key="4">
    <source>
        <dbReference type="ARBA" id="ARBA00022958"/>
    </source>
</evidence>
<gene>
    <name evidence="7" type="ORF">Tco_1122846</name>
</gene>
<dbReference type="Gene3D" id="1.10.287.630">
    <property type="entry name" value="Helix hairpin bin"/>
    <property type="match status" value="1"/>
</dbReference>
<reference evidence="7" key="2">
    <citation type="submission" date="2022-01" db="EMBL/GenBank/DDBJ databases">
        <authorList>
            <person name="Yamashiro T."/>
            <person name="Shiraishi A."/>
            <person name="Satake H."/>
            <person name="Nakayama K."/>
        </authorList>
    </citation>
    <scope>NUCLEOTIDE SEQUENCE</scope>
</reference>
<dbReference type="EMBL" id="BQNB010021440">
    <property type="protein sequence ID" value="GJU06416.1"/>
    <property type="molecule type" value="Genomic_DNA"/>
</dbReference>
<reference evidence="7" key="1">
    <citation type="journal article" date="2022" name="Int. J. Mol. Sci.">
        <title>Draft Genome of Tanacetum Coccineum: Genomic Comparison of Closely Related Tanacetum-Family Plants.</title>
        <authorList>
            <person name="Yamashiro T."/>
            <person name="Shiraishi A."/>
            <person name="Nakayama K."/>
            <person name="Satake H."/>
        </authorList>
    </citation>
    <scope>NUCLEOTIDE SEQUENCE</scope>
</reference>
<keyword evidence="2" id="KW-0631">Potassium channel</keyword>
<evidence type="ECO:0000313" key="7">
    <source>
        <dbReference type="EMBL" id="GJU06416.1"/>
    </source>
</evidence>
<organism evidence="7 8">
    <name type="scientific">Tanacetum coccineum</name>
    <dbReference type="NCBI Taxonomy" id="301880"/>
    <lineage>
        <taxon>Eukaryota</taxon>
        <taxon>Viridiplantae</taxon>
        <taxon>Streptophyta</taxon>
        <taxon>Embryophyta</taxon>
        <taxon>Tracheophyta</taxon>
        <taxon>Spermatophyta</taxon>
        <taxon>Magnoliopsida</taxon>
        <taxon>eudicotyledons</taxon>
        <taxon>Gunneridae</taxon>
        <taxon>Pentapetalae</taxon>
        <taxon>asterids</taxon>
        <taxon>campanulids</taxon>
        <taxon>Asterales</taxon>
        <taxon>Asteraceae</taxon>
        <taxon>Asteroideae</taxon>
        <taxon>Anthemideae</taxon>
        <taxon>Anthemidinae</taxon>
        <taxon>Tanacetum</taxon>
    </lineage>
</organism>
<dbReference type="SUPFAM" id="SSF49899">
    <property type="entry name" value="Concanavalin A-like lectins/glucanases"/>
    <property type="match status" value="1"/>
</dbReference>
<name>A0ABQ5J1N1_9ASTR</name>
<evidence type="ECO:0000256" key="5">
    <source>
        <dbReference type="ARBA" id="ARBA00023303"/>
    </source>
</evidence>
<dbReference type="Proteomes" id="UP001151760">
    <property type="component" value="Unassembled WGS sequence"/>
</dbReference>
<evidence type="ECO:0000256" key="1">
    <source>
        <dbReference type="ARBA" id="ARBA00022538"/>
    </source>
</evidence>
<protein>
    <submittedName>
        <fullName evidence="7">Potassium channel SKOR-like protein</fullName>
    </submittedName>
</protein>
<keyword evidence="3" id="KW-0851">Voltage-gated channel</keyword>
<proteinExistence type="predicted"/>
<evidence type="ECO:0000256" key="3">
    <source>
        <dbReference type="ARBA" id="ARBA00022882"/>
    </source>
</evidence>
<keyword evidence="5" id="KW-0407">Ion channel</keyword>
<dbReference type="InterPro" id="IPR045319">
    <property type="entry name" value="KAT/AKT"/>
</dbReference>
<keyword evidence="4" id="KW-0630">Potassium</keyword>
<keyword evidence="3" id="KW-0406">Ion transport</keyword>
<evidence type="ECO:0000313" key="8">
    <source>
        <dbReference type="Proteomes" id="UP001151760"/>
    </source>
</evidence>
<dbReference type="PANTHER" id="PTHR45743">
    <property type="entry name" value="POTASSIUM CHANNEL AKT1"/>
    <property type="match status" value="1"/>
</dbReference>
<evidence type="ECO:0000259" key="6">
    <source>
        <dbReference type="Pfam" id="PF08244"/>
    </source>
</evidence>
<dbReference type="InterPro" id="IPR013320">
    <property type="entry name" value="ConA-like_dom_sf"/>
</dbReference>
<dbReference type="PANTHER" id="PTHR45743:SF3">
    <property type="entry name" value="POTASSIUM CHANNEL SKOR"/>
    <property type="match status" value="1"/>
</dbReference>
<keyword evidence="3" id="KW-0813">Transport</keyword>
<accession>A0ABQ5J1N1</accession>
<evidence type="ECO:0000256" key="2">
    <source>
        <dbReference type="ARBA" id="ARBA00022826"/>
    </source>
</evidence>